<evidence type="ECO:0000313" key="2">
    <source>
        <dbReference type="Proteomes" id="UP001319803"/>
    </source>
</evidence>
<reference evidence="1 2" key="1">
    <citation type="submission" date="2021-08" db="EMBL/GenBank/DDBJ databases">
        <title>Endosymbiont genome of Braarudosphaera bigelowii.</title>
        <authorList>
            <person name="Suzuki S."/>
            <person name="Ishida K."/>
        </authorList>
    </citation>
    <scope>NUCLEOTIDE SEQUENCE [LARGE SCALE GENOMIC DNA]</scope>
    <source>
        <strain evidence="1">CPSB-1</strain>
    </source>
</reference>
<sequence>MQLIKLLFFILFPQILIISSSFVALKFYIKSAIATEVTTFGENGINAHHGTSGEDGKNSEDLTIFIDDSPLDLDLAGENGQPGENGEHGKDAKCKAQPLDVKYHLKASDGGNSGSGGNGGNGGNGGSLTLYTSNIENLSKIFVNASGGQGGKPGRGGIGGEGCRCNSSYWALESCDNNPGKSGYSCTTLKFQCQDGKNGSNGVSGTFGKDGQRGYLTLINLDKPLEPDKSAITVSMSTLKNKGYLLSKNIWETKNNASSLFSPASIINDQYLALIERLEHSFLLIWNAPQSFNKFSHEQVTLQYISNKGILVNIPDDIWIEATTQQHKKITQFIVHNSIKKSDVTRLKAQEISGKGKNLQFKLIDKADESHLVSTKFSIIYSVTYSDPWLRPVSDYSTKYRGNIPDELVILNGNQFIIDIGKLPIDLKYLQSGLGIKIKLIISRTFAGYADEQVLIFKDTIGTFK</sequence>
<gene>
    <name evidence="1" type="ORF">CPARK_000043700</name>
</gene>
<keyword evidence="2" id="KW-1185">Reference proteome</keyword>
<accession>A0ABM7U4L5</accession>
<dbReference type="RefSeq" id="WP_229637573.1">
    <property type="nucleotide sequence ID" value="NZ_AP024987.1"/>
</dbReference>
<dbReference type="EMBL" id="AP024987">
    <property type="protein sequence ID" value="BDA39598.1"/>
    <property type="molecule type" value="Genomic_DNA"/>
</dbReference>
<evidence type="ECO:0008006" key="3">
    <source>
        <dbReference type="Google" id="ProtNLM"/>
    </source>
</evidence>
<dbReference type="Proteomes" id="UP001319803">
    <property type="component" value="Chromosome"/>
</dbReference>
<organism evidence="1 2">
    <name type="scientific">cyanobacterium endosymbiont of Braarudosphaera bigelowii</name>
    <dbReference type="NCBI Taxonomy" id="1285375"/>
    <lineage>
        <taxon>Bacteria</taxon>
        <taxon>Bacillati</taxon>
        <taxon>Cyanobacteriota</taxon>
        <taxon>Cyanophyceae</taxon>
        <taxon>Oscillatoriophycideae</taxon>
        <taxon>Chroococcales</taxon>
        <taxon>Aphanothecaceae</taxon>
        <taxon>Candidatus Atelocyanobacterium</taxon>
        <taxon>Candidatus Atelocyanobacterium thalassae</taxon>
    </lineage>
</organism>
<protein>
    <recommendedName>
        <fullName evidence="3">Collagen-like protein</fullName>
    </recommendedName>
</protein>
<name>A0ABM7U4L5_9CHRO</name>
<evidence type="ECO:0000313" key="1">
    <source>
        <dbReference type="EMBL" id="BDA39598.1"/>
    </source>
</evidence>
<proteinExistence type="predicted"/>